<dbReference type="EMBL" id="JAPNKE010000002">
    <property type="protein sequence ID" value="MCY1004291.1"/>
    <property type="molecule type" value="Genomic_DNA"/>
</dbReference>
<evidence type="ECO:0000313" key="1">
    <source>
        <dbReference type="EMBL" id="MCY1004291.1"/>
    </source>
</evidence>
<reference evidence="1" key="1">
    <citation type="submission" date="2022-11" db="EMBL/GenBank/DDBJ databases">
        <title>Minimal conservation of predation-associated metabolite biosynthetic gene clusters underscores biosynthetic potential of Myxococcota including descriptions for ten novel species: Archangium lansinium sp. nov., Myxococcus landrumus sp. nov., Nannocystis bai.</title>
        <authorList>
            <person name="Ahearne A."/>
            <person name="Stevens C."/>
            <person name="Phillips K."/>
        </authorList>
    </citation>
    <scope>NUCLEOTIDE SEQUENCE</scope>
    <source>
        <strain evidence="1">Na p29</strain>
    </source>
</reference>
<dbReference type="AlphaFoldDB" id="A0A9X3EIG2"/>
<comment type="caution">
    <text evidence="1">The sequence shown here is derived from an EMBL/GenBank/DDBJ whole genome shotgun (WGS) entry which is preliminary data.</text>
</comment>
<keyword evidence="2" id="KW-1185">Reference proteome</keyword>
<gene>
    <name evidence="1" type="ORF">OV079_01635</name>
</gene>
<protein>
    <submittedName>
        <fullName evidence="1">Uncharacterized protein</fullName>
    </submittedName>
</protein>
<proteinExistence type="predicted"/>
<organism evidence="1 2">
    <name type="scientific">Nannocystis pusilla</name>
    <dbReference type="NCBI Taxonomy" id="889268"/>
    <lineage>
        <taxon>Bacteria</taxon>
        <taxon>Pseudomonadati</taxon>
        <taxon>Myxococcota</taxon>
        <taxon>Polyangia</taxon>
        <taxon>Nannocystales</taxon>
        <taxon>Nannocystaceae</taxon>
        <taxon>Nannocystis</taxon>
    </lineage>
</organism>
<dbReference type="RefSeq" id="WP_267765836.1">
    <property type="nucleotide sequence ID" value="NZ_JAPNKE010000002.1"/>
</dbReference>
<accession>A0A9X3EIG2</accession>
<name>A0A9X3EIG2_9BACT</name>
<evidence type="ECO:0000313" key="2">
    <source>
        <dbReference type="Proteomes" id="UP001150924"/>
    </source>
</evidence>
<sequence length="41" mass="4816">MPIHKWDYTNPARVRQAFDMGRREGEAARGAVERFLAERRA</sequence>
<dbReference type="Proteomes" id="UP001150924">
    <property type="component" value="Unassembled WGS sequence"/>
</dbReference>